<dbReference type="Pfam" id="PF08914">
    <property type="entry name" value="Myb_Rap1"/>
    <property type="match status" value="1"/>
</dbReference>
<dbReference type="CDD" id="cd11655">
    <property type="entry name" value="rap1_myb-like"/>
    <property type="match status" value="1"/>
</dbReference>
<feature type="domain" description="ARID" evidence="10">
    <location>
        <begin position="286"/>
        <end position="367"/>
    </location>
</feature>
<evidence type="ECO:0000256" key="2">
    <source>
        <dbReference type="ARBA" id="ARBA00022454"/>
    </source>
</evidence>
<keyword evidence="4" id="KW-0805">Transcription regulation</keyword>
<dbReference type="InterPro" id="IPR039595">
    <property type="entry name" value="TE2IP/Rap1"/>
</dbReference>
<dbReference type="STRING" id="1081109.A0A166NNW4"/>
<evidence type="ECO:0000256" key="6">
    <source>
        <dbReference type="ARBA" id="ARBA00023163"/>
    </source>
</evidence>
<dbReference type="Pfam" id="PF01388">
    <property type="entry name" value="ARID"/>
    <property type="match status" value="1"/>
</dbReference>
<feature type="compositionally biased region" description="Low complexity" evidence="9">
    <location>
        <begin position="379"/>
        <end position="394"/>
    </location>
</feature>
<dbReference type="GO" id="GO:0070187">
    <property type="term" value="C:shelterin complex"/>
    <property type="evidence" value="ECO:0007669"/>
    <property type="project" value="TreeGrafter"/>
</dbReference>
<evidence type="ECO:0000256" key="5">
    <source>
        <dbReference type="ARBA" id="ARBA00023159"/>
    </source>
</evidence>
<dbReference type="InterPro" id="IPR021661">
    <property type="entry name" value="Rap1_C"/>
</dbReference>
<feature type="domain" description="BRCT" evidence="13">
    <location>
        <begin position="17"/>
        <end position="91"/>
    </location>
</feature>
<feature type="region of interest" description="Disordered" evidence="9">
    <location>
        <begin position="184"/>
        <end position="278"/>
    </location>
</feature>
<feature type="domain" description="TRF2-interacting telomeric protein/Rap1 C-terminal" evidence="12">
    <location>
        <begin position="590"/>
        <end position="678"/>
    </location>
</feature>
<evidence type="ECO:0000256" key="8">
    <source>
        <dbReference type="RuleBase" id="RU367107"/>
    </source>
</evidence>
<dbReference type="InterPro" id="IPR001606">
    <property type="entry name" value="ARID_dom"/>
</dbReference>
<comment type="function">
    <text evidence="8">Involved in the regulation of telomere length, clustering and has a specific role in telomere position effect (TPE).</text>
</comment>
<dbReference type="EMBL" id="AZGY01000018">
    <property type="protein sequence ID" value="KZZ91380.1"/>
    <property type="molecule type" value="Genomic_DNA"/>
</dbReference>
<keyword evidence="2 8" id="KW-0158">Chromosome</keyword>
<evidence type="ECO:0000259" key="12">
    <source>
        <dbReference type="Pfam" id="PF11626"/>
    </source>
</evidence>
<feature type="compositionally biased region" description="Polar residues" evidence="9">
    <location>
        <begin position="186"/>
        <end position="199"/>
    </location>
</feature>
<comment type="subunit">
    <text evidence="8">Homodimer.</text>
</comment>
<dbReference type="Pfam" id="PF11626">
    <property type="entry name" value="Rap1_C"/>
    <property type="match status" value="1"/>
</dbReference>
<dbReference type="GO" id="GO:0031848">
    <property type="term" value="P:protection from non-homologous end joining at telomere"/>
    <property type="evidence" value="ECO:0007669"/>
    <property type="project" value="TreeGrafter"/>
</dbReference>
<protein>
    <recommendedName>
        <fullName evidence="8">DNA-binding protein RAP1</fullName>
    </recommendedName>
</protein>
<reference evidence="14 15" key="1">
    <citation type="journal article" date="2016" name="Genome Biol. Evol.">
        <title>Divergent and convergent evolution of fungal pathogenicity.</title>
        <authorList>
            <person name="Shang Y."/>
            <person name="Xiao G."/>
            <person name="Zheng P."/>
            <person name="Cen K."/>
            <person name="Zhan S."/>
            <person name="Wang C."/>
        </authorList>
    </citation>
    <scope>NUCLEOTIDE SEQUENCE [LARGE SCALE GENOMIC DNA]</scope>
    <source>
        <strain evidence="14 15">RCEF 2490</strain>
    </source>
</reference>
<keyword evidence="7 8" id="KW-0539">Nucleus</keyword>
<comment type="subcellular location">
    <subcellularLocation>
        <location evidence="8">Nucleus</location>
    </subcellularLocation>
    <subcellularLocation>
        <location evidence="8">Chromosome</location>
        <location evidence="8">Telomere</location>
    </subcellularLocation>
</comment>
<dbReference type="InterPro" id="IPR036420">
    <property type="entry name" value="BRCT_dom_sf"/>
</dbReference>
<dbReference type="Gene3D" id="3.40.50.10190">
    <property type="entry name" value="BRCT domain"/>
    <property type="match status" value="1"/>
</dbReference>
<sequence length="702" mass="76691">MAGGITYQGAASSEGGNIFDGVKFWVARVPTRAHILDLIESNGGVVVLREKDAHMLIADHIIKKHAPADSISWEYITDSVKHGIAQLTDRYRIWSHTESPSRTAGRSAPPKRTRTPFSHADDAVLANYVLSFSSDRTGNHLYKAFAVEHHWHPWQAWRNRFVKNLAHRSVEELQKLALSAPELAVQHSSKSSHVGSDQPTPGPSRDHESRPAKNAGRGRVAATGSRPTRNTRSRAAALTPVPASVTDHGTGDGGSPTREVKPEIPPTEASLSRSEDAGVETQHYMEKRFYNDLRAFRGIDLNGDIDPKFGNTTVNLWDLSQAVSAQNVSLDKIDWLQVLEDLNLASGDIPDEAGNIYQCYQDHLADFFEIMSRLSPIPSGESIIPSSPPVSVTSPRKRRQEHDVLYLTEQSSKRPRRLSRSAEIPSTPDEKLRPDIVPSPSVQEPLGPPYREEDSASKVTGDDEDDDRMTDRTLPEMHQSAGRPRLEACQSAPDVTPTQQILSEALDATPIPLNLRQPRAESGGQNAAAAVDASKTRKRRTLPASFELAAGRAWSPAAARRAAQQLSRLVGAEATGRPDSSDVRECVEYYESLGYARSTVMKALACTSLTPGWPASEVMERLQAKQGVPDDIEGVWTDGDDERLRFADAVAARKSSATAKELRKAKRELARVVDKHTQRGGGGGGRGCEGEAQGETEGALML</sequence>
<dbReference type="Proteomes" id="UP000078544">
    <property type="component" value="Unassembled WGS sequence"/>
</dbReference>
<comment type="caution">
    <text evidence="14">The sequence shown here is derived from an EMBL/GenBank/DDBJ whole genome shotgun (WGS) entry which is preliminary data.</text>
</comment>
<dbReference type="Gene3D" id="1.10.150.60">
    <property type="entry name" value="ARID DNA-binding domain"/>
    <property type="match status" value="1"/>
</dbReference>
<evidence type="ECO:0000259" key="13">
    <source>
        <dbReference type="Pfam" id="PF16589"/>
    </source>
</evidence>
<evidence type="ECO:0000256" key="9">
    <source>
        <dbReference type="SAM" id="MobiDB-lite"/>
    </source>
</evidence>
<dbReference type="InterPro" id="IPR009057">
    <property type="entry name" value="Homeodomain-like_sf"/>
</dbReference>
<evidence type="ECO:0000256" key="4">
    <source>
        <dbReference type="ARBA" id="ARBA00023015"/>
    </source>
</evidence>
<feature type="region of interest" description="Disordered" evidence="9">
    <location>
        <begin position="379"/>
        <end position="496"/>
    </location>
</feature>
<feature type="domain" description="TERF2-interacting telomeric protein 1 Myb" evidence="11">
    <location>
        <begin position="117"/>
        <end position="169"/>
    </location>
</feature>
<dbReference type="InterPro" id="IPR001357">
    <property type="entry name" value="BRCT_dom"/>
</dbReference>
<feature type="region of interest" description="Disordered" evidence="9">
    <location>
        <begin position="515"/>
        <end position="536"/>
    </location>
</feature>
<feature type="region of interest" description="Disordered" evidence="9">
    <location>
        <begin position="673"/>
        <end position="702"/>
    </location>
</feature>
<feature type="region of interest" description="Disordered" evidence="9">
    <location>
        <begin position="98"/>
        <end position="117"/>
    </location>
</feature>
<evidence type="ECO:0000256" key="1">
    <source>
        <dbReference type="ARBA" id="ARBA00010467"/>
    </source>
</evidence>
<accession>A0A166NNW4</accession>
<dbReference type="Pfam" id="PF16589">
    <property type="entry name" value="BRCT_2"/>
    <property type="match status" value="1"/>
</dbReference>
<proteinExistence type="inferred from homology"/>
<dbReference type="InterPro" id="IPR015010">
    <property type="entry name" value="TERF2IP_Myb"/>
</dbReference>
<evidence type="ECO:0000313" key="15">
    <source>
        <dbReference type="Proteomes" id="UP000078544"/>
    </source>
</evidence>
<dbReference type="InterPro" id="IPR036431">
    <property type="entry name" value="ARID_dom_sf"/>
</dbReference>
<keyword evidence="6" id="KW-0804">Transcription</keyword>
<name>A0A166NNW4_9HYPO</name>
<evidence type="ECO:0000256" key="3">
    <source>
        <dbReference type="ARBA" id="ARBA00022895"/>
    </source>
</evidence>
<dbReference type="OrthoDB" id="435460at2759"/>
<evidence type="ECO:0000313" key="14">
    <source>
        <dbReference type="EMBL" id="KZZ91380.1"/>
    </source>
</evidence>
<evidence type="ECO:0000259" key="11">
    <source>
        <dbReference type="Pfam" id="PF08914"/>
    </source>
</evidence>
<keyword evidence="5" id="KW-0010">Activator</keyword>
<comment type="similarity">
    <text evidence="1 8">Belongs to the RAP1 family.</text>
</comment>
<dbReference type="SUPFAM" id="SSF46689">
    <property type="entry name" value="Homeodomain-like"/>
    <property type="match status" value="1"/>
</dbReference>
<dbReference type="PANTHER" id="PTHR16466:SF6">
    <property type="entry name" value="TELOMERIC REPEAT-BINDING FACTOR 2-INTERACTING PROTEIN 1"/>
    <property type="match status" value="1"/>
</dbReference>
<organism evidence="14 15">
    <name type="scientific">Moelleriella libera RCEF 2490</name>
    <dbReference type="NCBI Taxonomy" id="1081109"/>
    <lineage>
        <taxon>Eukaryota</taxon>
        <taxon>Fungi</taxon>
        <taxon>Dikarya</taxon>
        <taxon>Ascomycota</taxon>
        <taxon>Pezizomycotina</taxon>
        <taxon>Sordariomycetes</taxon>
        <taxon>Hypocreomycetidae</taxon>
        <taxon>Hypocreales</taxon>
        <taxon>Clavicipitaceae</taxon>
        <taxon>Moelleriella</taxon>
    </lineage>
</organism>
<dbReference type="AlphaFoldDB" id="A0A166NNW4"/>
<dbReference type="GO" id="GO:0010833">
    <property type="term" value="P:telomere maintenance via telomere lengthening"/>
    <property type="evidence" value="ECO:0007669"/>
    <property type="project" value="UniProtKB-UniRule"/>
</dbReference>
<dbReference type="Gene3D" id="1.10.10.60">
    <property type="entry name" value="Homeodomain-like"/>
    <property type="match status" value="1"/>
</dbReference>
<evidence type="ECO:0000259" key="10">
    <source>
        <dbReference type="Pfam" id="PF01388"/>
    </source>
</evidence>
<dbReference type="GO" id="GO:0042162">
    <property type="term" value="F:telomeric DNA binding"/>
    <property type="evidence" value="ECO:0007669"/>
    <property type="project" value="TreeGrafter"/>
</dbReference>
<dbReference type="PANTHER" id="PTHR16466">
    <property type="entry name" value="TELOMERE REPEAT-BINDING FACTOR 2-INTERACTING PROTEIN 1"/>
    <property type="match status" value="1"/>
</dbReference>
<keyword evidence="3 8" id="KW-0779">Telomere</keyword>
<gene>
    <name evidence="14" type="ORF">AAL_06616</name>
</gene>
<evidence type="ECO:0000256" key="7">
    <source>
        <dbReference type="ARBA" id="ARBA00023242"/>
    </source>
</evidence>
<keyword evidence="15" id="KW-1185">Reference proteome</keyword>